<protein>
    <recommendedName>
        <fullName evidence="3">Tail fiber protein</fullName>
    </recommendedName>
</protein>
<name>A0AA91DI96_VARPD</name>
<dbReference type="RefSeq" id="WP_081271641.1">
    <property type="nucleotide sequence ID" value="NZ_LVHG01000106.1"/>
</dbReference>
<evidence type="ECO:0000313" key="1">
    <source>
        <dbReference type="EMBL" id="OAK55045.1"/>
    </source>
</evidence>
<comment type="caution">
    <text evidence="1">The sequence shown here is derived from an EMBL/GenBank/DDBJ whole genome shotgun (WGS) entry which is preliminary data.</text>
</comment>
<proteinExistence type="predicted"/>
<sequence>MANLTEADQWEIGIYQLEEDDPVLGGPSGIDNRPPRELANRTGYLRRRGVSPWDATLSYPANVAHVSYGGTTWKSVGDSTNVAPGSDTTKWVRWAFTAAELASVLGDAVATHEAKTDPHPQYVNDAELAAGIAAHEAKTDPHPQYATDAEFAAHVYAENPHPQYATDADLAAHVADLNPHAQYVRHDAAQGLTTTQARQARANIDAPQTSQVAGVVGTVRNLKASLAAAGNSATFTADEVVVETALGGVRYCVPNVNKTINLAAVGAGGMDTGAAPTGFVGVYLLLNPNTGATALIGVNGSAAVLPEIYGGANMPAGYTASALISCLRTVAGTGFQVFAQTNRSISVATVLEQSTSTATTTPVAFTATSLSRNAKTVSGSVTFSCNAAAGGGTSVFGFSAGVGAQGINLTVSAGGTASVSFSNVPVIAPPTLYYTGTTSAGTGTYQVSVSGYTI</sequence>
<organism evidence="1 2">
    <name type="scientific">Variovorax paradoxus</name>
    <dbReference type="NCBI Taxonomy" id="34073"/>
    <lineage>
        <taxon>Bacteria</taxon>
        <taxon>Pseudomonadati</taxon>
        <taxon>Pseudomonadota</taxon>
        <taxon>Betaproteobacteria</taxon>
        <taxon>Burkholderiales</taxon>
        <taxon>Comamonadaceae</taxon>
        <taxon>Variovorax</taxon>
    </lineage>
</organism>
<gene>
    <name evidence="1" type="ORF">A3K87_04410</name>
</gene>
<accession>A0AA91DI96</accession>
<reference evidence="1 2" key="1">
    <citation type="submission" date="2016-03" db="EMBL/GenBank/DDBJ databases">
        <title>Genome sequence of Variovorax paradoxus KB5.</title>
        <authorList>
            <person name="Jeong H."/>
            <person name="Hong C.E."/>
            <person name="Jo S.H."/>
            <person name="Park J.M."/>
        </authorList>
    </citation>
    <scope>NUCLEOTIDE SEQUENCE [LARGE SCALE GENOMIC DNA]</scope>
    <source>
        <strain evidence="1 2">KB5</strain>
    </source>
</reference>
<evidence type="ECO:0008006" key="3">
    <source>
        <dbReference type="Google" id="ProtNLM"/>
    </source>
</evidence>
<dbReference type="EMBL" id="LVHG01000106">
    <property type="protein sequence ID" value="OAK55045.1"/>
    <property type="molecule type" value="Genomic_DNA"/>
</dbReference>
<dbReference type="Proteomes" id="UP000077852">
    <property type="component" value="Unassembled WGS sequence"/>
</dbReference>
<dbReference type="AlphaFoldDB" id="A0AA91DI96"/>
<evidence type="ECO:0000313" key="2">
    <source>
        <dbReference type="Proteomes" id="UP000077852"/>
    </source>
</evidence>